<feature type="domain" description="EF-hand" evidence="1">
    <location>
        <begin position="64"/>
        <end position="99"/>
    </location>
</feature>
<dbReference type="Proteomes" id="UP001054837">
    <property type="component" value="Unassembled WGS sequence"/>
</dbReference>
<dbReference type="AlphaFoldDB" id="A0AAV4UBH6"/>
<dbReference type="SUPFAM" id="SSF47473">
    <property type="entry name" value="EF-hand"/>
    <property type="match status" value="1"/>
</dbReference>
<proteinExistence type="predicted"/>
<evidence type="ECO:0000313" key="3">
    <source>
        <dbReference type="Proteomes" id="UP001054837"/>
    </source>
</evidence>
<sequence length="152" mass="17832">MVNCFTICRNVDIIVGALGRVPRKAELRQFKKQVEDPEVKGTVRIEVLLPALKEILMKDMWRPCPKEELLEAFEFFDSKGTGRLSPKYMRKLLTEHGDKFSEEEVESFLSVVVNPFRDKIEYGKCYEKFVIPEDVDIFDNRRKIISEIKRDT</sequence>
<accession>A0AAV4UBH6</accession>
<dbReference type="GO" id="GO:0005509">
    <property type="term" value="F:calcium ion binding"/>
    <property type="evidence" value="ECO:0007669"/>
    <property type="project" value="InterPro"/>
</dbReference>
<dbReference type="EMBL" id="BPLQ01011044">
    <property type="protein sequence ID" value="GIY55101.1"/>
    <property type="molecule type" value="Genomic_DNA"/>
</dbReference>
<dbReference type="Gene3D" id="1.10.238.10">
    <property type="entry name" value="EF-hand"/>
    <property type="match status" value="1"/>
</dbReference>
<comment type="caution">
    <text evidence="2">The sequence shown here is derived from an EMBL/GenBank/DDBJ whole genome shotgun (WGS) entry which is preliminary data.</text>
</comment>
<organism evidence="2 3">
    <name type="scientific">Caerostris darwini</name>
    <dbReference type="NCBI Taxonomy" id="1538125"/>
    <lineage>
        <taxon>Eukaryota</taxon>
        <taxon>Metazoa</taxon>
        <taxon>Ecdysozoa</taxon>
        <taxon>Arthropoda</taxon>
        <taxon>Chelicerata</taxon>
        <taxon>Arachnida</taxon>
        <taxon>Araneae</taxon>
        <taxon>Araneomorphae</taxon>
        <taxon>Entelegynae</taxon>
        <taxon>Araneoidea</taxon>
        <taxon>Araneidae</taxon>
        <taxon>Caerostris</taxon>
    </lineage>
</organism>
<protein>
    <submittedName>
        <fullName evidence="2">Dynein regulatory complex protein 8</fullName>
    </submittedName>
</protein>
<evidence type="ECO:0000313" key="2">
    <source>
        <dbReference type="EMBL" id="GIY55101.1"/>
    </source>
</evidence>
<dbReference type="InterPro" id="IPR011992">
    <property type="entry name" value="EF-hand-dom_pair"/>
</dbReference>
<dbReference type="PANTHER" id="PTHR46763:SF1">
    <property type="entry name" value="DYNEIN REGULATORY COMPLEX PROTEIN 8"/>
    <property type="match status" value="1"/>
</dbReference>
<keyword evidence="3" id="KW-1185">Reference proteome</keyword>
<evidence type="ECO:0000259" key="1">
    <source>
        <dbReference type="PROSITE" id="PS50222"/>
    </source>
</evidence>
<dbReference type="PROSITE" id="PS50222">
    <property type="entry name" value="EF_HAND_2"/>
    <property type="match status" value="1"/>
</dbReference>
<gene>
    <name evidence="2" type="primary">Efcab2_1</name>
    <name evidence="2" type="ORF">CDAR_177071</name>
</gene>
<dbReference type="PANTHER" id="PTHR46763">
    <property type="entry name" value="DYNEIN REGULATORY COMPLEX PROTEIN 8"/>
    <property type="match status" value="1"/>
</dbReference>
<reference evidence="2 3" key="1">
    <citation type="submission" date="2021-06" db="EMBL/GenBank/DDBJ databases">
        <title>Caerostris darwini draft genome.</title>
        <authorList>
            <person name="Kono N."/>
            <person name="Arakawa K."/>
        </authorList>
    </citation>
    <scope>NUCLEOTIDE SEQUENCE [LARGE SCALE GENOMIC DNA]</scope>
</reference>
<name>A0AAV4UBH6_9ARAC</name>
<dbReference type="InterPro" id="IPR002048">
    <property type="entry name" value="EF_hand_dom"/>
</dbReference>